<sequence length="177" mass="19081">MATSSNEWLHIYQNNNLSGPPQPAALRWPDDVTDVTTTTTTTTATSSVSNQLGRVTRPVTNSRRRTRASRKTPTTLLNTDTTNFRAMVQQFTGGNFCGGGGGASSFMASPATVAHHQPYNNTSLTGFSYYGTGSTVSAPGGYNMEFRQPQQPQHYYTIVADNGGGDHQHGWVQEGGM</sequence>
<evidence type="ECO:0000313" key="4">
    <source>
        <dbReference type="Proteomes" id="UP001408789"/>
    </source>
</evidence>
<evidence type="ECO:0000259" key="2">
    <source>
        <dbReference type="Pfam" id="PF05678"/>
    </source>
</evidence>
<organism evidence="3 4">
    <name type="scientific">Deinandra increscens subsp. villosa</name>
    <dbReference type="NCBI Taxonomy" id="3103831"/>
    <lineage>
        <taxon>Eukaryota</taxon>
        <taxon>Viridiplantae</taxon>
        <taxon>Streptophyta</taxon>
        <taxon>Embryophyta</taxon>
        <taxon>Tracheophyta</taxon>
        <taxon>Spermatophyta</taxon>
        <taxon>Magnoliopsida</taxon>
        <taxon>eudicotyledons</taxon>
        <taxon>Gunneridae</taxon>
        <taxon>Pentapetalae</taxon>
        <taxon>asterids</taxon>
        <taxon>campanulids</taxon>
        <taxon>Asterales</taxon>
        <taxon>Asteraceae</taxon>
        <taxon>Asteroideae</taxon>
        <taxon>Heliantheae alliance</taxon>
        <taxon>Madieae</taxon>
        <taxon>Madiinae</taxon>
        <taxon>Deinandra</taxon>
    </lineage>
</organism>
<dbReference type="Proteomes" id="UP001408789">
    <property type="component" value="Unassembled WGS sequence"/>
</dbReference>
<name>A0AAP0GSU0_9ASTR</name>
<feature type="compositionally biased region" description="Polar residues" evidence="1">
    <location>
        <begin position="50"/>
        <end position="61"/>
    </location>
</feature>
<evidence type="ECO:0000313" key="3">
    <source>
        <dbReference type="EMBL" id="KAK9059069.1"/>
    </source>
</evidence>
<feature type="compositionally biased region" description="Low complexity" evidence="1">
    <location>
        <begin position="40"/>
        <end position="49"/>
    </location>
</feature>
<comment type="caution">
    <text evidence="3">The sequence shown here is derived from an EMBL/GenBank/DDBJ whole genome shotgun (WGS) entry which is preliminary data.</text>
</comment>
<dbReference type="AlphaFoldDB" id="A0AAP0GSU0"/>
<keyword evidence="4" id="KW-1185">Reference proteome</keyword>
<accession>A0AAP0GSU0</accession>
<dbReference type="EMBL" id="JBCNJP010000021">
    <property type="protein sequence ID" value="KAK9059069.1"/>
    <property type="molecule type" value="Genomic_DNA"/>
</dbReference>
<reference evidence="3 4" key="1">
    <citation type="submission" date="2024-04" db="EMBL/GenBank/DDBJ databases">
        <title>The reference genome of an endangered Asteraceae, Deinandra increscens subsp. villosa, native to the Central Coast of California.</title>
        <authorList>
            <person name="Guilliams M."/>
            <person name="Hasenstab-Lehman K."/>
            <person name="Meyer R."/>
            <person name="Mcevoy S."/>
        </authorList>
    </citation>
    <scope>NUCLEOTIDE SEQUENCE [LARGE SCALE GENOMIC DNA]</scope>
    <source>
        <tissue evidence="3">Leaf</tissue>
    </source>
</reference>
<gene>
    <name evidence="3" type="ORF">SSX86_021688</name>
</gene>
<evidence type="ECO:0000256" key="1">
    <source>
        <dbReference type="SAM" id="MobiDB-lite"/>
    </source>
</evidence>
<proteinExistence type="predicted"/>
<dbReference type="Pfam" id="PF05678">
    <property type="entry name" value="VQ"/>
    <property type="match status" value="1"/>
</dbReference>
<dbReference type="InterPro" id="IPR008889">
    <property type="entry name" value="VQ"/>
</dbReference>
<feature type="domain" description="VQ" evidence="2">
    <location>
        <begin position="73"/>
        <end position="93"/>
    </location>
</feature>
<protein>
    <recommendedName>
        <fullName evidence="2">VQ domain-containing protein</fullName>
    </recommendedName>
</protein>
<feature type="region of interest" description="Disordered" evidence="1">
    <location>
        <begin position="40"/>
        <end position="71"/>
    </location>
</feature>
<dbReference type="PANTHER" id="PTHR33179">
    <property type="entry name" value="VQ MOTIF-CONTAINING PROTEIN"/>
    <property type="match status" value="1"/>
</dbReference>
<dbReference type="InterPro" id="IPR039609">
    <property type="entry name" value="VQ_15/22"/>
</dbReference>
<dbReference type="PANTHER" id="PTHR33179:SF29">
    <property type="entry name" value="OS06G0666400 PROTEIN"/>
    <property type="match status" value="1"/>
</dbReference>